<dbReference type="SUPFAM" id="SSF51197">
    <property type="entry name" value="Clavaminate synthase-like"/>
    <property type="match status" value="1"/>
</dbReference>
<gene>
    <name evidence="5" type="ORF">GS601_11380</name>
</gene>
<evidence type="ECO:0000256" key="1">
    <source>
        <dbReference type="ARBA" id="ARBA00001954"/>
    </source>
</evidence>
<dbReference type="Proteomes" id="UP000646053">
    <property type="component" value="Unassembled WGS sequence"/>
</dbReference>
<sequence length="265" mass="30205">MLHQILKFETGMTAKQFAEQILEALQTSRLVHAIGVDPQSHLHQFWDDVSDALGECLPMSESLATGEKTGEKWIDIRYDGSIANAYRHSKNAQPLHTDGSYESNTSDTVFFYCIKQAAKGGETVFLDADDLIAMLKHEDESLLDDLCTTPVCFSKASDFKRRPIISFDERGAVLTWNYYCIDASESEFAKDLAERFHAFLQFNVMAANKTFPVKLMAGEAVFFQDERVLHGRNGFDASEQDERFLRKTGLKLKQYDRNKRVMVYQ</sequence>
<dbReference type="InterPro" id="IPR003819">
    <property type="entry name" value="TauD/TfdA-like"/>
</dbReference>
<comment type="cofactor">
    <cofactor evidence="2">
        <name>L-ascorbate</name>
        <dbReference type="ChEBI" id="CHEBI:38290"/>
    </cofactor>
</comment>
<accession>A0A8J7Z4C9</accession>
<keyword evidence="3" id="KW-0560">Oxidoreductase</keyword>
<dbReference type="GO" id="GO:0045329">
    <property type="term" value="P:carnitine biosynthetic process"/>
    <property type="evidence" value="ECO:0007669"/>
    <property type="project" value="TreeGrafter"/>
</dbReference>
<dbReference type="InterPro" id="IPR042098">
    <property type="entry name" value="TauD-like_sf"/>
</dbReference>
<dbReference type="PANTHER" id="PTHR10696:SF51">
    <property type="entry name" value="TRIMETHYLLYSINE DIOXYGENASE, MITOCHONDRIAL"/>
    <property type="match status" value="1"/>
</dbReference>
<dbReference type="GO" id="GO:0016491">
    <property type="term" value="F:oxidoreductase activity"/>
    <property type="evidence" value="ECO:0007669"/>
    <property type="project" value="UniProtKB-KW"/>
</dbReference>
<name>A0A8J7Z4C9_9CYAN</name>
<organism evidence="5 6">
    <name type="scientific">Myxacorys almedinensis A</name>
    <dbReference type="NCBI Taxonomy" id="2690445"/>
    <lineage>
        <taxon>Bacteria</taxon>
        <taxon>Bacillati</taxon>
        <taxon>Cyanobacteriota</taxon>
        <taxon>Cyanophyceae</taxon>
        <taxon>Leptolyngbyales</taxon>
        <taxon>Leptolyngbyaceae</taxon>
        <taxon>Myxacorys</taxon>
        <taxon>Myxacorys almedinensis</taxon>
    </lineage>
</organism>
<keyword evidence="6" id="KW-1185">Reference proteome</keyword>
<dbReference type="RefSeq" id="WP_162423405.1">
    <property type="nucleotide sequence ID" value="NZ_WVIE01000011.1"/>
</dbReference>
<proteinExistence type="predicted"/>
<dbReference type="Pfam" id="PF02668">
    <property type="entry name" value="TauD"/>
    <property type="match status" value="1"/>
</dbReference>
<evidence type="ECO:0000256" key="3">
    <source>
        <dbReference type="ARBA" id="ARBA00023002"/>
    </source>
</evidence>
<evidence type="ECO:0000256" key="2">
    <source>
        <dbReference type="ARBA" id="ARBA00001961"/>
    </source>
</evidence>
<evidence type="ECO:0000259" key="4">
    <source>
        <dbReference type="Pfam" id="PF02668"/>
    </source>
</evidence>
<evidence type="ECO:0000313" key="6">
    <source>
        <dbReference type="Proteomes" id="UP000646053"/>
    </source>
</evidence>
<dbReference type="PANTHER" id="PTHR10696">
    <property type="entry name" value="GAMMA-BUTYROBETAINE HYDROXYLASE-RELATED"/>
    <property type="match status" value="1"/>
</dbReference>
<dbReference type="Gene3D" id="3.60.130.10">
    <property type="entry name" value="Clavaminate synthase-like"/>
    <property type="match status" value="1"/>
</dbReference>
<evidence type="ECO:0000313" key="5">
    <source>
        <dbReference type="EMBL" id="NDJ17888.1"/>
    </source>
</evidence>
<dbReference type="InterPro" id="IPR050411">
    <property type="entry name" value="AlphaKG_dependent_hydroxylases"/>
</dbReference>
<reference evidence="5" key="1">
    <citation type="submission" date="2019-12" db="EMBL/GenBank/DDBJ databases">
        <title>High-Quality draft genome sequences of three cyanobacteria isolated from the limestone walls of the Old Cathedral of Coimbra.</title>
        <authorList>
            <person name="Tiago I."/>
            <person name="Soares F."/>
            <person name="Portugal A."/>
        </authorList>
    </citation>
    <scope>NUCLEOTIDE SEQUENCE</scope>
    <source>
        <strain evidence="5">A</strain>
    </source>
</reference>
<feature type="domain" description="TauD/TfdA-like" evidence="4">
    <location>
        <begin position="64"/>
        <end position="245"/>
    </location>
</feature>
<protein>
    <recommendedName>
        <fullName evidence="4">TauD/TfdA-like domain-containing protein</fullName>
    </recommendedName>
</protein>
<comment type="cofactor">
    <cofactor evidence="1">
        <name>Fe(2+)</name>
        <dbReference type="ChEBI" id="CHEBI:29033"/>
    </cofactor>
</comment>
<dbReference type="AlphaFoldDB" id="A0A8J7Z4C9"/>
<dbReference type="EMBL" id="WVIE01000011">
    <property type="protein sequence ID" value="NDJ17888.1"/>
    <property type="molecule type" value="Genomic_DNA"/>
</dbReference>
<comment type="caution">
    <text evidence="5">The sequence shown here is derived from an EMBL/GenBank/DDBJ whole genome shotgun (WGS) entry which is preliminary data.</text>
</comment>